<keyword evidence="3" id="KW-1185">Reference proteome</keyword>
<evidence type="ECO:0000259" key="1">
    <source>
        <dbReference type="Pfam" id="PF14344"/>
    </source>
</evidence>
<reference evidence="2 3" key="1">
    <citation type="submission" date="2017-06" db="EMBL/GenBank/DDBJ databases">
        <title>Draft genome sequence of anaerobic fermentative bacterium Anaeromicrobium sediminis DY2726D isolated from West Pacific Ocean sediments.</title>
        <authorList>
            <person name="Zeng X."/>
        </authorList>
    </citation>
    <scope>NUCLEOTIDE SEQUENCE [LARGE SCALE GENOMIC DNA]</scope>
    <source>
        <strain evidence="2 3">DY2726D</strain>
    </source>
</reference>
<gene>
    <name evidence="2" type="ORF">CCE28_03545</name>
</gene>
<sequence length="207" mass="22851">MYDDLTYSSMEAPSYIRFFHASPGAPAVDIYANDVKVASSLKYEAFTPYKRLKPDRYYITVYPAGTKTDPILSSYVDLRPNMDYTAAVIGTPDDISGLGILDTARRIPPNTTQVKFVHLSPNAPPVDVYANDRLIAKDVQYTERGRDLIIPADTYTISLNLAGTPTTVLVAPRQNLKEGNYYTIYAVGLAGEKPPLQIISALDKASY</sequence>
<dbReference type="OrthoDB" id="9783299at2"/>
<dbReference type="RefSeq" id="WP_095131058.1">
    <property type="nucleotide sequence ID" value="NZ_NIBG01000002.1"/>
</dbReference>
<evidence type="ECO:0000313" key="2">
    <source>
        <dbReference type="EMBL" id="PAB60627.1"/>
    </source>
</evidence>
<evidence type="ECO:0000313" key="3">
    <source>
        <dbReference type="Proteomes" id="UP000216024"/>
    </source>
</evidence>
<protein>
    <recommendedName>
        <fullName evidence="1">DUF4397 domain-containing protein</fullName>
    </recommendedName>
</protein>
<organism evidence="2 3">
    <name type="scientific">Anaeromicrobium sediminis</name>
    <dbReference type="NCBI Taxonomy" id="1478221"/>
    <lineage>
        <taxon>Bacteria</taxon>
        <taxon>Bacillati</taxon>
        <taxon>Bacillota</taxon>
        <taxon>Clostridia</taxon>
        <taxon>Peptostreptococcales</taxon>
        <taxon>Thermotaleaceae</taxon>
        <taxon>Anaeromicrobium</taxon>
    </lineage>
</organism>
<dbReference type="AlphaFoldDB" id="A0A267MMH1"/>
<dbReference type="Proteomes" id="UP000216024">
    <property type="component" value="Unassembled WGS sequence"/>
</dbReference>
<name>A0A267MMH1_9FIRM</name>
<dbReference type="Pfam" id="PF14344">
    <property type="entry name" value="DUF4397"/>
    <property type="match status" value="1"/>
</dbReference>
<dbReference type="InterPro" id="IPR025510">
    <property type="entry name" value="DUF4397"/>
</dbReference>
<dbReference type="EMBL" id="NIBG01000002">
    <property type="protein sequence ID" value="PAB60627.1"/>
    <property type="molecule type" value="Genomic_DNA"/>
</dbReference>
<feature type="domain" description="DUF4397" evidence="1">
    <location>
        <begin position="14"/>
        <end position="129"/>
    </location>
</feature>
<accession>A0A267MMH1</accession>
<comment type="caution">
    <text evidence="2">The sequence shown here is derived from an EMBL/GenBank/DDBJ whole genome shotgun (WGS) entry which is preliminary data.</text>
</comment>
<proteinExistence type="predicted"/>